<feature type="region of interest" description="Disordered" evidence="1">
    <location>
        <begin position="1"/>
        <end position="24"/>
    </location>
</feature>
<dbReference type="Proteomes" id="UP000001593">
    <property type="component" value="Unassembled WGS sequence"/>
</dbReference>
<dbReference type="EMBL" id="DS470032">
    <property type="protein sequence ID" value="EDO30510.1"/>
    <property type="molecule type" value="Genomic_DNA"/>
</dbReference>
<dbReference type="KEGG" id="nve:5517287"/>
<sequence>PDVPAESVNTQPNSQAAPTSNNGEKLWERAWNLEELRKGTSKWTLAADAGLLLYLQQFSQKIVSQTHEIEKKVDGLVGSTKGIQSKVQNTVNDFLMLSNTQFIENRVYEEDISKEEEQGSGPQNNDNTKEKPKVQREEDVIPRIKEALRHGIGVMDDAFITLELNTEHG</sequence>
<protein>
    <submittedName>
        <fullName evidence="3">Uncharacterized protein</fullName>
    </submittedName>
</protein>
<name>A7RTN2_NEMVE</name>
<dbReference type="AlphaFoldDB" id="A7RTN2"/>
<dbReference type="EMBL" id="DS469537">
    <property type="protein sequence ID" value="EDO45242.1"/>
    <property type="molecule type" value="Genomic_DNA"/>
</dbReference>
<feature type="non-terminal residue" evidence="3">
    <location>
        <position position="1"/>
    </location>
</feature>
<reference evidence="3 4" key="1">
    <citation type="journal article" date="2007" name="Science">
        <title>Sea anemone genome reveals ancestral eumetazoan gene repertoire and genomic organization.</title>
        <authorList>
            <person name="Putnam N.H."/>
            <person name="Srivastava M."/>
            <person name="Hellsten U."/>
            <person name="Dirks B."/>
            <person name="Chapman J."/>
            <person name="Salamov A."/>
            <person name="Terry A."/>
            <person name="Shapiro H."/>
            <person name="Lindquist E."/>
            <person name="Kapitonov V.V."/>
            <person name="Jurka J."/>
            <person name="Genikhovich G."/>
            <person name="Grigoriev I.V."/>
            <person name="Lucas S.M."/>
            <person name="Steele R.E."/>
            <person name="Finnerty J.R."/>
            <person name="Technau U."/>
            <person name="Martindale M.Q."/>
            <person name="Rokhsar D.S."/>
        </authorList>
    </citation>
    <scope>NUCLEOTIDE SEQUENCE [LARGE SCALE GENOMIC DNA]</scope>
    <source>
        <strain evidence="4">CH2 X CH6</strain>
        <strain evidence="3">CH2 x CH6</strain>
    </source>
</reference>
<dbReference type="InParanoid" id="A7RTN2"/>
<accession>A7RTN2</accession>
<dbReference type="eggNOG" id="ENOG502QTIY">
    <property type="taxonomic scope" value="Eukaryota"/>
</dbReference>
<evidence type="ECO:0000313" key="2">
    <source>
        <dbReference type="EMBL" id="EDO30510.1"/>
    </source>
</evidence>
<dbReference type="STRING" id="45351.A7RTN2"/>
<organism evidence="3 4">
    <name type="scientific">Nematostella vectensis</name>
    <name type="common">Starlet sea anemone</name>
    <dbReference type="NCBI Taxonomy" id="45351"/>
    <lineage>
        <taxon>Eukaryota</taxon>
        <taxon>Metazoa</taxon>
        <taxon>Cnidaria</taxon>
        <taxon>Anthozoa</taxon>
        <taxon>Hexacorallia</taxon>
        <taxon>Actiniaria</taxon>
        <taxon>Edwardsiidae</taxon>
        <taxon>Nematostella</taxon>
    </lineage>
</organism>
<evidence type="ECO:0000256" key="1">
    <source>
        <dbReference type="SAM" id="MobiDB-lite"/>
    </source>
</evidence>
<gene>
    <name evidence="2" type="ORF">NEMVEDRAFT_v1g140538</name>
    <name evidence="3" type="ORF">NEMVEDRAFT_v1g92875</name>
</gene>
<keyword evidence="4" id="KW-1185">Reference proteome</keyword>
<feature type="compositionally biased region" description="Basic and acidic residues" evidence="1">
    <location>
        <begin position="127"/>
        <end position="139"/>
    </location>
</feature>
<dbReference type="HOGENOM" id="CLU_099584_0_0_1"/>
<dbReference type="KEGG" id="nve:5501307"/>
<evidence type="ECO:0000313" key="4">
    <source>
        <dbReference type="Proteomes" id="UP000001593"/>
    </source>
</evidence>
<evidence type="ECO:0000313" key="3">
    <source>
        <dbReference type="EMBL" id="EDO45242.1"/>
    </source>
</evidence>
<proteinExistence type="predicted"/>
<feature type="compositionally biased region" description="Polar residues" evidence="1">
    <location>
        <begin position="7"/>
        <end position="23"/>
    </location>
</feature>
<feature type="region of interest" description="Disordered" evidence="1">
    <location>
        <begin position="112"/>
        <end position="139"/>
    </location>
</feature>